<feature type="region of interest" description="Disordered" evidence="1">
    <location>
        <begin position="524"/>
        <end position="671"/>
    </location>
</feature>
<sequence length="671" mass="75181">MASQEAADRAAEAEPKEATTEESQQDQENQQKQLSQPKQETRHNQQVAKELYPMVNWKYDLFLYFMGNLVNLFFREVVPRGSWRVPQTGPVLFVAAPHANQFVDAILLQRTLRLDANRRVSLLIAQKSVHGFIGWGSRQVGSVPVGRAQDAAKPATGLIYLPDPINDPTLVRGVGTKFGQGEGEPQGMLFLPPGKKTSGESVHIDQILSPEEIRIKRPFKTQLALQQLTGRDDIDEEGRFTNKSVNGPAPGFKGTKFKLAPHTDQTKVYEAVFARLRNGGCGMVVELNRRLALGYERYKNDERITSLSKSVKEYNSQLRYLNLKDHQVQYATMSIWKVIVLFIYRSSKLLILFLCTVPGLLLFSPVFVATKIISRQKAKAALASSTVKIRGRDVMATWKILVACGLAPTLYHFYSIIVVWRAWYDRLWGYLPEWMPLVLVYFATWVAWMVISIAALRFGEVGMDIFKSLRPLVLCLVPASDFNIHKLKQRRAELSAQVTDLINTLGPEMFPDFEKTRLVPDISKVETGGTQAASSTEPRARRDSDQSSAGVDAETPPPLSRRSTTQSSRLLPRNDSFSNIGRVGIFSTRPPSRSRSRSNSSGGGFGSSGFHISGFTTLDSKDGFNEASRKIREAMKDRRKKSDKVKMEAGGHDDETDSDEDGYNEARKKNI</sequence>
<feature type="transmembrane region" description="Helical" evidence="2">
    <location>
        <begin position="434"/>
        <end position="458"/>
    </location>
</feature>
<organism evidence="3 4">
    <name type="scientific">Trichoderma longibrachiatum ATCC 18648</name>
    <dbReference type="NCBI Taxonomy" id="983965"/>
    <lineage>
        <taxon>Eukaryota</taxon>
        <taxon>Fungi</taxon>
        <taxon>Dikarya</taxon>
        <taxon>Ascomycota</taxon>
        <taxon>Pezizomycotina</taxon>
        <taxon>Sordariomycetes</taxon>
        <taxon>Hypocreomycetidae</taxon>
        <taxon>Hypocreales</taxon>
        <taxon>Hypocreaceae</taxon>
        <taxon>Trichoderma</taxon>
    </lineage>
</organism>
<keyword evidence="4" id="KW-1185">Reference proteome</keyword>
<evidence type="ECO:0000313" key="3">
    <source>
        <dbReference type="EMBL" id="PTB77887.1"/>
    </source>
</evidence>
<keyword evidence="2" id="KW-0472">Membrane</keyword>
<dbReference type="AlphaFoldDB" id="A0A2T4C8I5"/>
<gene>
    <name evidence="3" type="ORF">M440DRAFT_1462432</name>
</gene>
<accession>A0A2T4C8I5</accession>
<feature type="compositionally biased region" description="Low complexity" evidence="1">
    <location>
        <begin position="26"/>
        <end position="36"/>
    </location>
</feature>
<evidence type="ECO:0000256" key="1">
    <source>
        <dbReference type="SAM" id="MobiDB-lite"/>
    </source>
</evidence>
<reference evidence="3 4" key="1">
    <citation type="submission" date="2016-07" db="EMBL/GenBank/DDBJ databases">
        <title>Multiple horizontal gene transfer events from other fungi enriched the ability of initially mycotrophic Trichoderma (Ascomycota) to feed on dead plant biomass.</title>
        <authorList>
            <consortium name="DOE Joint Genome Institute"/>
            <person name="Aerts A."/>
            <person name="Atanasova L."/>
            <person name="Chenthamara K."/>
            <person name="Zhang J."/>
            <person name="Grujic M."/>
            <person name="Henrissat B."/>
            <person name="Kuo A."/>
            <person name="Salamov A."/>
            <person name="Lipzen A."/>
            <person name="Labutti K."/>
            <person name="Barry K."/>
            <person name="Miao Y."/>
            <person name="Rahimi M.J."/>
            <person name="Shen Q."/>
            <person name="Grigoriev I.V."/>
            <person name="Kubicek C.P."/>
            <person name="Druzhinina I.S."/>
        </authorList>
    </citation>
    <scope>NUCLEOTIDE SEQUENCE [LARGE SCALE GENOMIC DNA]</scope>
    <source>
        <strain evidence="3 4">ATCC 18648</strain>
    </source>
</reference>
<feature type="compositionally biased region" description="Low complexity" evidence="1">
    <location>
        <begin position="586"/>
        <end position="600"/>
    </location>
</feature>
<feature type="compositionally biased region" description="Polar residues" evidence="1">
    <location>
        <begin position="528"/>
        <end position="537"/>
    </location>
</feature>
<evidence type="ECO:0000256" key="2">
    <source>
        <dbReference type="SAM" id="Phobius"/>
    </source>
</evidence>
<dbReference type="EMBL" id="KZ679130">
    <property type="protein sequence ID" value="PTB77887.1"/>
    <property type="molecule type" value="Genomic_DNA"/>
</dbReference>
<feature type="region of interest" description="Disordered" evidence="1">
    <location>
        <begin position="1"/>
        <end position="45"/>
    </location>
</feature>
<proteinExistence type="predicted"/>
<name>A0A2T4C8I5_TRILO</name>
<feature type="transmembrane region" description="Helical" evidence="2">
    <location>
        <begin position="394"/>
        <end position="414"/>
    </location>
</feature>
<keyword evidence="2" id="KW-0812">Transmembrane</keyword>
<feature type="compositionally biased region" description="Basic and acidic residues" evidence="1">
    <location>
        <begin position="1"/>
        <end position="19"/>
    </location>
</feature>
<dbReference type="InterPro" id="IPR052744">
    <property type="entry name" value="GPAT/DAPAT"/>
</dbReference>
<dbReference type="PANTHER" id="PTHR31605:SF0">
    <property type="entry name" value="GLYCEROL-3-PHOSPHATE O-ACYLTRANSFERASE 1"/>
    <property type="match status" value="1"/>
</dbReference>
<evidence type="ECO:0000313" key="4">
    <source>
        <dbReference type="Proteomes" id="UP000240760"/>
    </source>
</evidence>
<dbReference type="GO" id="GO:0016287">
    <property type="term" value="F:glycerone-phosphate O-acyltransferase activity"/>
    <property type="evidence" value="ECO:0007669"/>
    <property type="project" value="TreeGrafter"/>
</dbReference>
<dbReference type="GO" id="GO:0008654">
    <property type="term" value="P:phospholipid biosynthetic process"/>
    <property type="evidence" value="ECO:0007669"/>
    <property type="project" value="TreeGrafter"/>
</dbReference>
<keyword evidence="2" id="KW-1133">Transmembrane helix</keyword>
<dbReference type="STRING" id="983965.A0A2T4C8I5"/>
<dbReference type="Proteomes" id="UP000240760">
    <property type="component" value="Unassembled WGS sequence"/>
</dbReference>
<feature type="compositionally biased region" description="Low complexity" evidence="1">
    <location>
        <begin position="560"/>
        <end position="573"/>
    </location>
</feature>
<dbReference type="GO" id="GO:0004366">
    <property type="term" value="F:glycerol-3-phosphate O-acyltransferase activity"/>
    <property type="evidence" value="ECO:0007669"/>
    <property type="project" value="TreeGrafter"/>
</dbReference>
<feature type="transmembrane region" description="Helical" evidence="2">
    <location>
        <begin position="350"/>
        <end position="373"/>
    </location>
</feature>
<feature type="compositionally biased region" description="Basic and acidic residues" evidence="1">
    <location>
        <begin position="619"/>
        <end position="636"/>
    </location>
</feature>
<feature type="compositionally biased region" description="Acidic residues" evidence="1">
    <location>
        <begin position="654"/>
        <end position="663"/>
    </location>
</feature>
<dbReference type="OrthoDB" id="2427554at2759"/>
<feature type="compositionally biased region" description="Basic and acidic residues" evidence="1">
    <location>
        <begin position="644"/>
        <end position="653"/>
    </location>
</feature>
<protein>
    <recommendedName>
        <fullName evidence="5">Phospholipid/glycerol acyltransferase domain-containing protein</fullName>
    </recommendedName>
</protein>
<dbReference type="PANTHER" id="PTHR31605">
    <property type="entry name" value="GLYCEROL-3-PHOSPHATE O-ACYLTRANSFERASE 1"/>
    <property type="match status" value="1"/>
</dbReference>
<evidence type="ECO:0008006" key="5">
    <source>
        <dbReference type="Google" id="ProtNLM"/>
    </source>
</evidence>